<accession>A0A1C3UL13</accession>
<dbReference type="Pfam" id="PF07869">
    <property type="entry name" value="DUF1656"/>
    <property type="match status" value="1"/>
</dbReference>
<dbReference type="OrthoDB" id="7021192at2"/>
<dbReference type="Proteomes" id="UP000199435">
    <property type="component" value="Unassembled WGS sequence"/>
</dbReference>
<evidence type="ECO:0000256" key="2">
    <source>
        <dbReference type="ARBA" id="ARBA00022692"/>
    </source>
</evidence>
<evidence type="ECO:0000256" key="3">
    <source>
        <dbReference type="ARBA" id="ARBA00022989"/>
    </source>
</evidence>
<protein>
    <recommendedName>
        <fullName evidence="8">DUF1656 domain-containing protein</fullName>
    </recommendedName>
</protein>
<dbReference type="InterPro" id="IPR012451">
    <property type="entry name" value="DUF1656"/>
</dbReference>
<keyword evidence="1" id="KW-1003">Cell membrane</keyword>
<dbReference type="RefSeq" id="WP_092844950.1">
    <property type="nucleotide sequence ID" value="NZ_FMAH01000004.1"/>
</dbReference>
<dbReference type="AlphaFoldDB" id="A0A1C3UL13"/>
<feature type="transmembrane region" description="Helical" evidence="5">
    <location>
        <begin position="12"/>
        <end position="29"/>
    </location>
</feature>
<evidence type="ECO:0000256" key="4">
    <source>
        <dbReference type="ARBA" id="ARBA00023136"/>
    </source>
</evidence>
<feature type="transmembrane region" description="Helical" evidence="5">
    <location>
        <begin position="50"/>
        <end position="68"/>
    </location>
</feature>
<keyword evidence="7" id="KW-1185">Reference proteome</keyword>
<dbReference type="EMBL" id="FMAH01000004">
    <property type="protein sequence ID" value="SCB16119.1"/>
    <property type="molecule type" value="Genomic_DNA"/>
</dbReference>
<name>A0A1C3UL13_9HYPH</name>
<keyword evidence="3 5" id="KW-1133">Transmembrane helix</keyword>
<keyword evidence="4 5" id="KW-0472">Membrane</keyword>
<gene>
    <name evidence="6" type="ORF">GA0061102_1004122</name>
</gene>
<evidence type="ECO:0000313" key="6">
    <source>
        <dbReference type="EMBL" id="SCB16119.1"/>
    </source>
</evidence>
<evidence type="ECO:0000313" key="7">
    <source>
        <dbReference type="Proteomes" id="UP000199435"/>
    </source>
</evidence>
<organism evidence="6 7">
    <name type="scientific">Rhizobium miluonense</name>
    <dbReference type="NCBI Taxonomy" id="411945"/>
    <lineage>
        <taxon>Bacteria</taxon>
        <taxon>Pseudomonadati</taxon>
        <taxon>Pseudomonadota</taxon>
        <taxon>Alphaproteobacteria</taxon>
        <taxon>Hyphomicrobiales</taxon>
        <taxon>Rhizobiaceae</taxon>
        <taxon>Rhizobium/Agrobacterium group</taxon>
        <taxon>Rhizobium</taxon>
    </lineage>
</organism>
<sequence>MPAEFDLYGVYIPRLLVLMLVTLFAVIILRRLLAWIGAYTLVWHRGLFDLALYVLLLGAVSSVSRWYFT</sequence>
<evidence type="ECO:0000256" key="1">
    <source>
        <dbReference type="ARBA" id="ARBA00022475"/>
    </source>
</evidence>
<dbReference type="STRING" id="411945.GA0061102_1004122"/>
<keyword evidence="2 5" id="KW-0812">Transmembrane</keyword>
<proteinExistence type="predicted"/>
<reference evidence="7" key="1">
    <citation type="submission" date="2016-08" db="EMBL/GenBank/DDBJ databases">
        <authorList>
            <person name="Varghese N."/>
            <person name="Submissions Spin"/>
        </authorList>
    </citation>
    <scope>NUCLEOTIDE SEQUENCE [LARGE SCALE GENOMIC DNA]</scope>
    <source>
        <strain evidence="7">HAMBI 2971</strain>
    </source>
</reference>
<evidence type="ECO:0008006" key="8">
    <source>
        <dbReference type="Google" id="ProtNLM"/>
    </source>
</evidence>
<evidence type="ECO:0000256" key="5">
    <source>
        <dbReference type="SAM" id="Phobius"/>
    </source>
</evidence>